<name>X7FBU3_9RHOB</name>
<dbReference type="PANTHER" id="PTHR10846:SF8">
    <property type="entry name" value="INNER MEMBRANE PROTEIN YRBG"/>
    <property type="match status" value="1"/>
</dbReference>
<dbReference type="GO" id="GO:0005262">
    <property type="term" value="F:calcium channel activity"/>
    <property type="evidence" value="ECO:0007669"/>
    <property type="project" value="TreeGrafter"/>
</dbReference>
<dbReference type="GO" id="GO:0006874">
    <property type="term" value="P:intracellular calcium ion homeostasis"/>
    <property type="evidence" value="ECO:0007669"/>
    <property type="project" value="TreeGrafter"/>
</dbReference>
<dbReference type="NCBIfam" id="TIGR00367">
    <property type="entry name" value="calcium/sodium antiporter"/>
    <property type="match status" value="1"/>
</dbReference>
<accession>X7FBU3</accession>
<keyword evidence="2 5" id="KW-0812">Transmembrane</keyword>
<protein>
    <submittedName>
        <fullName evidence="7">Sodium:calcium antiporter</fullName>
    </submittedName>
</protein>
<evidence type="ECO:0000256" key="5">
    <source>
        <dbReference type="SAM" id="Phobius"/>
    </source>
</evidence>
<evidence type="ECO:0000313" key="7">
    <source>
        <dbReference type="EMBL" id="ETX29541.1"/>
    </source>
</evidence>
<dbReference type="EMBL" id="JAME01000009">
    <property type="protein sequence ID" value="ETX29541.1"/>
    <property type="molecule type" value="Genomic_DNA"/>
</dbReference>
<dbReference type="AlphaFoldDB" id="X7FBU3"/>
<organism evidence="7 8">
    <name type="scientific">Roseivivax isoporae LMG 25204</name>
    <dbReference type="NCBI Taxonomy" id="1449351"/>
    <lineage>
        <taxon>Bacteria</taxon>
        <taxon>Pseudomonadati</taxon>
        <taxon>Pseudomonadota</taxon>
        <taxon>Alphaproteobacteria</taxon>
        <taxon>Rhodobacterales</taxon>
        <taxon>Roseobacteraceae</taxon>
        <taxon>Roseivivax</taxon>
    </lineage>
</organism>
<dbReference type="InterPro" id="IPR044880">
    <property type="entry name" value="NCX_ion-bd_dom_sf"/>
</dbReference>
<proteinExistence type="predicted"/>
<keyword evidence="4 5" id="KW-0472">Membrane</keyword>
<feature type="domain" description="Sodium/calcium exchanger membrane region" evidence="6">
    <location>
        <begin position="3"/>
        <end position="141"/>
    </location>
</feature>
<dbReference type="GO" id="GO:0008273">
    <property type="term" value="F:calcium, potassium:sodium antiporter activity"/>
    <property type="evidence" value="ECO:0007669"/>
    <property type="project" value="TreeGrafter"/>
</dbReference>
<dbReference type="GO" id="GO:0005886">
    <property type="term" value="C:plasma membrane"/>
    <property type="evidence" value="ECO:0007669"/>
    <property type="project" value="TreeGrafter"/>
</dbReference>
<dbReference type="OrthoDB" id="9794225at2"/>
<dbReference type="STRING" id="1449351.RISW2_23680"/>
<feature type="transmembrane region" description="Helical" evidence="5">
    <location>
        <begin position="127"/>
        <end position="144"/>
    </location>
</feature>
<dbReference type="Pfam" id="PF01699">
    <property type="entry name" value="Na_Ca_ex"/>
    <property type="match status" value="2"/>
</dbReference>
<feature type="transmembrane region" description="Helical" evidence="5">
    <location>
        <begin position="105"/>
        <end position="122"/>
    </location>
</feature>
<dbReference type="InterPro" id="IPR004481">
    <property type="entry name" value="K/Na/Ca-exchanger"/>
</dbReference>
<dbReference type="Proteomes" id="UP000023430">
    <property type="component" value="Unassembled WGS sequence"/>
</dbReference>
<feature type="transmembrane region" description="Helical" evidence="5">
    <location>
        <begin position="72"/>
        <end position="93"/>
    </location>
</feature>
<comment type="caution">
    <text evidence="7">The sequence shown here is derived from an EMBL/GenBank/DDBJ whole genome shotgun (WGS) entry which is preliminary data.</text>
</comment>
<dbReference type="PANTHER" id="PTHR10846">
    <property type="entry name" value="SODIUM/POTASSIUM/CALCIUM EXCHANGER"/>
    <property type="match status" value="1"/>
</dbReference>
<feature type="transmembrane region" description="Helical" evidence="5">
    <location>
        <begin position="36"/>
        <end position="60"/>
    </location>
</feature>
<feature type="transmembrane region" description="Helical" evidence="5">
    <location>
        <begin position="233"/>
        <end position="251"/>
    </location>
</feature>
<feature type="transmembrane region" description="Helical" evidence="5">
    <location>
        <begin position="288"/>
        <end position="305"/>
    </location>
</feature>
<dbReference type="RefSeq" id="WP_043768849.1">
    <property type="nucleotide sequence ID" value="NZ_JAME01000009.1"/>
</dbReference>
<feature type="transmembrane region" description="Helical" evidence="5">
    <location>
        <begin position="263"/>
        <end position="282"/>
    </location>
</feature>
<dbReference type="eggNOG" id="COG0530">
    <property type="taxonomic scope" value="Bacteria"/>
</dbReference>
<evidence type="ECO:0000256" key="3">
    <source>
        <dbReference type="ARBA" id="ARBA00022989"/>
    </source>
</evidence>
<dbReference type="InterPro" id="IPR004837">
    <property type="entry name" value="NaCa_Exmemb"/>
</dbReference>
<keyword evidence="8" id="KW-1185">Reference proteome</keyword>
<dbReference type="Gene3D" id="1.20.1420.30">
    <property type="entry name" value="NCX, central ion-binding region"/>
    <property type="match status" value="1"/>
</dbReference>
<evidence type="ECO:0000259" key="6">
    <source>
        <dbReference type="Pfam" id="PF01699"/>
    </source>
</evidence>
<feature type="transmembrane region" description="Helical" evidence="5">
    <location>
        <begin position="198"/>
        <end position="221"/>
    </location>
</feature>
<evidence type="ECO:0000256" key="2">
    <source>
        <dbReference type="ARBA" id="ARBA00022692"/>
    </source>
</evidence>
<evidence type="ECO:0000256" key="4">
    <source>
        <dbReference type="ARBA" id="ARBA00023136"/>
    </source>
</evidence>
<evidence type="ECO:0000313" key="8">
    <source>
        <dbReference type="Proteomes" id="UP000023430"/>
    </source>
</evidence>
<comment type="subcellular location">
    <subcellularLocation>
        <location evidence="1">Membrane</location>
        <topology evidence="1">Multi-pass membrane protein</topology>
    </subcellularLocation>
</comment>
<sequence>MDILLAVLGLVALLGGGELLVTGAVATARRLSVPPMIIGLTLVGFGTSAPELVTSLRAAFAGSPGIALGNVVGSNIANILLILGLAALLRPLAVDRTALIRDGRWVAGAALACAALVFWPVIGRGAGAALVAGLALFLFLTLRSEGGGATATEEAGTPAPLWNGLVRAAAGLVLTVVGAFALVDGASGLARSAGISEAVIGLTLVAVGTSLPELVTSLLAARRGHGDVALGNILGSNVFNILGILGLTALARPLPVDPQIAGFDIYAMLGATVLLLVFAATGRRVTRVEGGVLLAVYAGYLAILSRTF</sequence>
<dbReference type="PATRIC" id="fig|1449351.3.peg.1622"/>
<gene>
    <name evidence="7" type="ORF">RISW2_23680</name>
</gene>
<feature type="transmembrane region" description="Helical" evidence="5">
    <location>
        <begin position="164"/>
        <end position="186"/>
    </location>
</feature>
<feature type="domain" description="Sodium/calcium exchanger membrane region" evidence="6">
    <location>
        <begin position="168"/>
        <end position="304"/>
    </location>
</feature>
<reference evidence="7 8" key="1">
    <citation type="submission" date="2014-01" db="EMBL/GenBank/DDBJ databases">
        <title>Roseivivax isoporae LMG 25204 Genome Sequencing.</title>
        <authorList>
            <person name="Lai Q."/>
            <person name="Li G."/>
            <person name="Shao Z."/>
        </authorList>
    </citation>
    <scope>NUCLEOTIDE SEQUENCE [LARGE SCALE GENOMIC DNA]</scope>
    <source>
        <strain evidence="7 8">LMG 25204</strain>
    </source>
</reference>
<evidence type="ECO:0000256" key="1">
    <source>
        <dbReference type="ARBA" id="ARBA00004141"/>
    </source>
</evidence>
<keyword evidence="3 5" id="KW-1133">Transmembrane helix</keyword>